<accession>A0A6A4H743</accession>
<organism evidence="3 4">
    <name type="scientific">Gymnopus androsaceus JB14</name>
    <dbReference type="NCBI Taxonomy" id="1447944"/>
    <lineage>
        <taxon>Eukaryota</taxon>
        <taxon>Fungi</taxon>
        <taxon>Dikarya</taxon>
        <taxon>Basidiomycota</taxon>
        <taxon>Agaricomycotina</taxon>
        <taxon>Agaricomycetes</taxon>
        <taxon>Agaricomycetidae</taxon>
        <taxon>Agaricales</taxon>
        <taxon>Marasmiineae</taxon>
        <taxon>Omphalotaceae</taxon>
        <taxon>Gymnopus</taxon>
    </lineage>
</organism>
<evidence type="ECO:0000313" key="3">
    <source>
        <dbReference type="EMBL" id="KAE9394002.1"/>
    </source>
</evidence>
<protein>
    <submittedName>
        <fullName evidence="3">Uncharacterized protein</fullName>
    </submittedName>
</protein>
<dbReference type="GO" id="GO:0005524">
    <property type="term" value="F:ATP binding"/>
    <property type="evidence" value="ECO:0007669"/>
    <property type="project" value="InterPro"/>
</dbReference>
<reference evidence="3" key="1">
    <citation type="journal article" date="2019" name="Environ. Microbiol.">
        <title>Fungal ecological strategies reflected in gene transcription - a case study of two litter decomposers.</title>
        <authorList>
            <person name="Barbi F."/>
            <person name="Kohler A."/>
            <person name="Barry K."/>
            <person name="Baskaran P."/>
            <person name="Daum C."/>
            <person name="Fauchery L."/>
            <person name="Ihrmark K."/>
            <person name="Kuo A."/>
            <person name="LaButti K."/>
            <person name="Lipzen A."/>
            <person name="Morin E."/>
            <person name="Grigoriev I.V."/>
            <person name="Henrissat B."/>
            <person name="Lindahl B."/>
            <person name="Martin F."/>
        </authorList>
    </citation>
    <scope>NUCLEOTIDE SEQUENCE</scope>
    <source>
        <strain evidence="3">JB14</strain>
    </source>
</reference>
<dbReference type="InterPro" id="IPR001404">
    <property type="entry name" value="Hsp90_fam"/>
</dbReference>
<evidence type="ECO:0000256" key="1">
    <source>
        <dbReference type="ARBA" id="ARBA00008239"/>
    </source>
</evidence>
<dbReference type="Pfam" id="PF00183">
    <property type="entry name" value="HSP90"/>
    <property type="match status" value="1"/>
</dbReference>
<dbReference type="GO" id="GO:0140662">
    <property type="term" value="F:ATP-dependent protein folding chaperone"/>
    <property type="evidence" value="ECO:0007669"/>
    <property type="project" value="InterPro"/>
</dbReference>
<dbReference type="Gene3D" id="3.30.230.80">
    <property type="match status" value="1"/>
</dbReference>
<keyword evidence="2" id="KW-0143">Chaperone</keyword>
<sequence>MLLSHYPLNFIVFLKGIVDSEDLPLIVSRDFTAEQTSSRSFVHGRDRGGQL</sequence>
<evidence type="ECO:0000313" key="4">
    <source>
        <dbReference type="Proteomes" id="UP000799118"/>
    </source>
</evidence>
<dbReference type="SUPFAM" id="SSF54211">
    <property type="entry name" value="Ribosomal protein S5 domain 2-like"/>
    <property type="match status" value="1"/>
</dbReference>
<gene>
    <name evidence="3" type="ORF">BT96DRAFT_923753</name>
</gene>
<dbReference type="Proteomes" id="UP000799118">
    <property type="component" value="Unassembled WGS sequence"/>
</dbReference>
<keyword evidence="4" id="KW-1185">Reference proteome</keyword>
<evidence type="ECO:0000256" key="2">
    <source>
        <dbReference type="ARBA" id="ARBA00023186"/>
    </source>
</evidence>
<dbReference type="OrthoDB" id="1714277at2759"/>
<name>A0A6A4H743_9AGAR</name>
<proteinExistence type="inferred from homology"/>
<dbReference type="GO" id="GO:0016887">
    <property type="term" value="F:ATP hydrolysis activity"/>
    <property type="evidence" value="ECO:0007669"/>
    <property type="project" value="InterPro"/>
</dbReference>
<dbReference type="InterPro" id="IPR020568">
    <property type="entry name" value="Ribosomal_Su5_D2-typ_SF"/>
</dbReference>
<comment type="similarity">
    <text evidence="1">Belongs to the heat shock protein 90 family.</text>
</comment>
<dbReference type="EMBL" id="ML769559">
    <property type="protein sequence ID" value="KAE9394002.1"/>
    <property type="molecule type" value="Genomic_DNA"/>
</dbReference>
<dbReference type="AlphaFoldDB" id="A0A6A4H743"/>
<dbReference type="GO" id="GO:0051082">
    <property type="term" value="F:unfolded protein binding"/>
    <property type="evidence" value="ECO:0007669"/>
    <property type="project" value="InterPro"/>
</dbReference>